<keyword evidence="3 4" id="KW-0067">ATP-binding</keyword>
<evidence type="ECO:0000256" key="5">
    <source>
        <dbReference type="RuleBase" id="RU361279"/>
    </source>
</evidence>
<comment type="similarity">
    <text evidence="1 5">Belongs to the 5-formyltetrahydrofolate cyclo-ligase family.</text>
</comment>
<feature type="binding site" evidence="4">
    <location>
        <begin position="161"/>
        <end position="169"/>
    </location>
    <ligand>
        <name>ATP</name>
        <dbReference type="ChEBI" id="CHEBI:30616"/>
    </ligand>
</feature>
<keyword evidence="7" id="KW-1185">Reference proteome</keyword>
<dbReference type="GO" id="GO:0005524">
    <property type="term" value="F:ATP binding"/>
    <property type="evidence" value="ECO:0007669"/>
    <property type="project" value="UniProtKB-KW"/>
</dbReference>
<dbReference type="GO" id="GO:0009396">
    <property type="term" value="P:folic acid-containing compound biosynthetic process"/>
    <property type="evidence" value="ECO:0007669"/>
    <property type="project" value="TreeGrafter"/>
</dbReference>
<evidence type="ECO:0000256" key="2">
    <source>
        <dbReference type="ARBA" id="ARBA00022741"/>
    </source>
</evidence>
<evidence type="ECO:0000256" key="4">
    <source>
        <dbReference type="PIRSR" id="PIRSR006806-1"/>
    </source>
</evidence>
<accession>A0A8J7MJA6</accession>
<proteinExistence type="inferred from homology"/>
<dbReference type="Pfam" id="PF01812">
    <property type="entry name" value="5-FTHF_cyc-lig"/>
    <property type="match status" value="1"/>
</dbReference>
<gene>
    <name evidence="6" type="ORF">JIN82_12855</name>
</gene>
<dbReference type="RefSeq" id="WP_200312055.1">
    <property type="nucleotide sequence ID" value="NZ_JAENIM010000042.1"/>
</dbReference>
<sequence>MHTDRDRFPFLTNTGKISEMKAQARETMRQVLAEMTAEEKQLESARLCEMLVQLIEEKEREARVGASAVMWPQLKVGTFSALLREPDLRALHDALPDVDWYYPLCRDEDQMSYYLVHDVDELERGSFGIMEPNAERHERVAAGQLDVILCPGFAFGRDGSRLGKGGGYYDRYLMGRAVHCELIGVGFACQVYDTVPVEKHDVRMNRVLEIPSS</sequence>
<feature type="binding site" evidence="4">
    <location>
        <position position="85"/>
    </location>
    <ligand>
        <name>substrate</name>
    </ligand>
</feature>
<dbReference type="EC" id="6.3.3.2" evidence="5"/>
<dbReference type="PIRSF" id="PIRSF006806">
    <property type="entry name" value="FTHF_cligase"/>
    <property type="match status" value="1"/>
</dbReference>
<comment type="caution">
    <text evidence="6">The sequence shown here is derived from an EMBL/GenBank/DDBJ whole genome shotgun (WGS) entry which is preliminary data.</text>
</comment>
<keyword evidence="6" id="KW-0436">Ligase</keyword>
<dbReference type="Gene3D" id="3.40.50.10420">
    <property type="entry name" value="NagB/RpiA/CoA transferase-like"/>
    <property type="match status" value="1"/>
</dbReference>
<keyword evidence="5" id="KW-0460">Magnesium</keyword>
<keyword evidence="2 4" id="KW-0547">Nucleotide-binding</keyword>
<dbReference type="GO" id="GO:0030272">
    <property type="term" value="F:5-formyltetrahydrofolate cyclo-ligase activity"/>
    <property type="evidence" value="ECO:0007669"/>
    <property type="project" value="UniProtKB-EC"/>
</dbReference>
<keyword evidence="5" id="KW-0479">Metal-binding</keyword>
<dbReference type="Proteomes" id="UP000624703">
    <property type="component" value="Unassembled WGS sequence"/>
</dbReference>
<dbReference type="NCBIfam" id="TIGR02727">
    <property type="entry name" value="MTHFS_bact"/>
    <property type="match status" value="1"/>
</dbReference>
<comment type="cofactor">
    <cofactor evidence="5">
        <name>Mg(2+)</name>
        <dbReference type="ChEBI" id="CHEBI:18420"/>
    </cofactor>
</comment>
<dbReference type="GO" id="GO:0046872">
    <property type="term" value="F:metal ion binding"/>
    <property type="evidence" value="ECO:0007669"/>
    <property type="project" value="UniProtKB-KW"/>
</dbReference>
<feature type="binding site" evidence="4">
    <location>
        <begin position="21"/>
        <end position="25"/>
    </location>
    <ligand>
        <name>ATP</name>
        <dbReference type="ChEBI" id="CHEBI:30616"/>
    </ligand>
</feature>
<dbReference type="AlphaFoldDB" id="A0A8J7MJA6"/>
<reference evidence="6" key="1">
    <citation type="submission" date="2021-01" db="EMBL/GenBank/DDBJ databases">
        <title>Modified the classification status of verrucomicrobia.</title>
        <authorList>
            <person name="Feng X."/>
        </authorList>
    </citation>
    <scope>NUCLEOTIDE SEQUENCE</scope>
    <source>
        <strain evidence="6">_KCTC 22039</strain>
    </source>
</reference>
<dbReference type="EMBL" id="JAENIM010000042">
    <property type="protein sequence ID" value="MBK1792043.1"/>
    <property type="molecule type" value="Genomic_DNA"/>
</dbReference>
<organism evidence="6 7">
    <name type="scientific">Persicirhabdus sediminis</name>
    <dbReference type="NCBI Taxonomy" id="454144"/>
    <lineage>
        <taxon>Bacteria</taxon>
        <taxon>Pseudomonadati</taxon>
        <taxon>Verrucomicrobiota</taxon>
        <taxon>Verrucomicrobiia</taxon>
        <taxon>Verrucomicrobiales</taxon>
        <taxon>Verrucomicrobiaceae</taxon>
        <taxon>Persicirhabdus</taxon>
    </lineage>
</organism>
<dbReference type="SUPFAM" id="SSF100950">
    <property type="entry name" value="NagB/RpiA/CoA transferase-like"/>
    <property type="match status" value="1"/>
</dbReference>
<dbReference type="InterPro" id="IPR037171">
    <property type="entry name" value="NagB/RpiA_transferase-like"/>
</dbReference>
<dbReference type="PANTHER" id="PTHR23407:SF1">
    <property type="entry name" value="5-FORMYLTETRAHYDROFOLATE CYCLO-LIGASE"/>
    <property type="match status" value="1"/>
</dbReference>
<dbReference type="InterPro" id="IPR002698">
    <property type="entry name" value="FTHF_cligase"/>
</dbReference>
<evidence type="ECO:0000256" key="3">
    <source>
        <dbReference type="ARBA" id="ARBA00022840"/>
    </source>
</evidence>
<evidence type="ECO:0000313" key="6">
    <source>
        <dbReference type="EMBL" id="MBK1792043.1"/>
    </source>
</evidence>
<dbReference type="PANTHER" id="PTHR23407">
    <property type="entry name" value="ATPASE INHIBITOR/5-FORMYLTETRAHYDROFOLATE CYCLO-LIGASE"/>
    <property type="match status" value="1"/>
</dbReference>
<evidence type="ECO:0000256" key="1">
    <source>
        <dbReference type="ARBA" id="ARBA00010638"/>
    </source>
</evidence>
<evidence type="ECO:0000313" key="7">
    <source>
        <dbReference type="Proteomes" id="UP000624703"/>
    </source>
</evidence>
<dbReference type="InterPro" id="IPR024185">
    <property type="entry name" value="FTHF_cligase-like_sf"/>
</dbReference>
<comment type="catalytic activity">
    <reaction evidence="5">
        <text>(6S)-5-formyl-5,6,7,8-tetrahydrofolate + ATP = (6R)-5,10-methenyltetrahydrofolate + ADP + phosphate</text>
        <dbReference type="Rhea" id="RHEA:10488"/>
        <dbReference type="ChEBI" id="CHEBI:30616"/>
        <dbReference type="ChEBI" id="CHEBI:43474"/>
        <dbReference type="ChEBI" id="CHEBI:57455"/>
        <dbReference type="ChEBI" id="CHEBI:57457"/>
        <dbReference type="ChEBI" id="CHEBI:456216"/>
        <dbReference type="EC" id="6.3.3.2"/>
    </reaction>
</comment>
<dbReference type="GO" id="GO:0035999">
    <property type="term" value="P:tetrahydrofolate interconversion"/>
    <property type="evidence" value="ECO:0007669"/>
    <property type="project" value="TreeGrafter"/>
</dbReference>
<protein>
    <recommendedName>
        <fullName evidence="5">5-formyltetrahydrofolate cyclo-ligase</fullName>
        <ecNumber evidence="5">6.3.3.2</ecNumber>
    </recommendedName>
</protein>
<name>A0A8J7MJA6_9BACT</name>